<name>A0A965GDH7_9PROT</name>
<accession>A0A965GDH7</accession>
<gene>
    <name evidence="2" type="ORF">EBT44_01860</name>
</gene>
<dbReference type="Pfam" id="PF02104">
    <property type="entry name" value="SURF1"/>
    <property type="match status" value="1"/>
</dbReference>
<reference evidence="2" key="1">
    <citation type="submission" date="2018-10" db="EMBL/GenBank/DDBJ databases">
        <title>Iterative Subtractive Binning of Freshwater Chronoseries Metagenomes Recovers Nearly Complete Genomes from over Four Hundred Novel Species.</title>
        <authorList>
            <person name="Rodriguez-R L.M."/>
            <person name="Tsementzi D."/>
            <person name="Luo C."/>
            <person name="Konstantinidis K.T."/>
        </authorList>
    </citation>
    <scope>NUCLEOTIDE SEQUENCE</scope>
    <source>
        <strain evidence="2">WB5_2A_028</strain>
    </source>
</reference>
<dbReference type="InterPro" id="IPR002994">
    <property type="entry name" value="Surf1/Shy1"/>
</dbReference>
<evidence type="ECO:0000256" key="1">
    <source>
        <dbReference type="RuleBase" id="RU363076"/>
    </source>
</evidence>
<sequence length="228" mass="25183">MKTIVRNRQRIGVVLLAIFFAAIFFRLGIWQLDRARLLQELAKPQQEKPVAELLSVAKPNEALDSDALNRIVTFRGKLLANLKAPNQEDATGEKNTWVVGVYEVLGSGKVAVVRGVAGNVNAPGSEEIEVMGRLFPSQINNKFGEVERGTLPRIDSALLLSDFGSDFFDGYIIAQSETPESGLIEVPSPMPVIKVAGFYWQHISYVVVWWLMGLLSLALPFLRSRSAS</sequence>
<keyword evidence="1" id="KW-0812">Transmembrane</keyword>
<dbReference type="AlphaFoldDB" id="A0A965GDH7"/>
<keyword evidence="1" id="KW-1133">Transmembrane helix</keyword>
<dbReference type="EMBL" id="RFXN01000012">
    <property type="protein sequence ID" value="NBR93590.1"/>
    <property type="molecule type" value="Genomic_DNA"/>
</dbReference>
<keyword evidence="1" id="KW-1003">Cell membrane</keyword>
<evidence type="ECO:0000313" key="2">
    <source>
        <dbReference type="EMBL" id="NBR93590.1"/>
    </source>
</evidence>
<comment type="caution">
    <text evidence="2">The sequence shown here is derived from an EMBL/GenBank/DDBJ whole genome shotgun (WGS) entry which is preliminary data.</text>
</comment>
<feature type="transmembrane region" description="Helical" evidence="1">
    <location>
        <begin position="12"/>
        <end position="32"/>
    </location>
</feature>
<protein>
    <recommendedName>
        <fullName evidence="1">SURF1-like protein</fullName>
    </recommendedName>
</protein>
<comment type="similarity">
    <text evidence="1">Belongs to the SURF1 family.</text>
</comment>
<evidence type="ECO:0000313" key="3">
    <source>
        <dbReference type="Proteomes" id="UP000740727"/>
    </source>
</evidence>
<feature type="transmembrane region" description="Helical" evidence="1">
    <location>
        <begin position="199"/>
        <end position="222"/>
    </location>
</feature>
<dbReference type="Proteomes" id="UP000740727">
    <property type="component" value="Unassembled WGS sequence"/>
</dbReference>
<comment type="subcellular location">
    <subcellularLocation>
        <location evidence="1">Cell membrane</location>
        <topology evidence="1">Multi-pass membrane protein</topology>
    </subcellularLocation>
</comment>
<keyword evidence="1" id="KW-0472">Membrane</keyword>
<organism evidence="2 3">
    <name type="scientific">Candidatus Fonsibacter lacus</name>
    <dbReference type="NCBI Taxonomy" id="2576439"/>
    <lineage>
        <taxon>Bacteria</taxon>
        <taxon>Pseudomonadati</taxon>
        <taxon>Pseudomonadota</taxon>
        <taxon>Alphaproteobacteria</taxon>
        <taxon>Candidatus Pelagibacterales</taxon>
        <taxon>Candidatus Pelagibacterales incertae sedis</taxon>
        <taxon>Candidatus Fonsibacter</taxon>
    </lineage>
</organism>
<proteinExistence type="inferred from homology"/>
<dbReference type="GO" id="GO:0005886">
    <property type="term" value="C:plasma membrane"/>
    <property type="evidence" value="ECO:0007669"/>
    <property type="project" value="UniProtKB-SubCell"/>
</dbReference>